<evidence type="ECO:0000313" key="2">
    <source>
        <dbReference type="Proteomes" id="UP000664203"/>
    </source>
</evidence>
<proteinExistence type="predicted"/>
<sequence>MLDKEKRVVHSLSTGGFYGMRIAHTHRERLVGAVSQGGWCHRIFEREWLDAVDHLEYAFDLAECFAEKLGYKDVESMKADGQKRFSLLDNGIWDQHSTKLLLVNGMNDEIFPVEDSMIPLQNGNVKNARFIPDGMHMGEPAAGGIILKWIEDLVGNIGPSETSEHA</sequence>
<accession>A0A8H3J9V3</accession>
<organism evidence="1 2">
    <name type="scientific">Alectoria fallacina</name>
    <dbReference type="NCBI Taxonomy" id="1903189"/>
    <lineage>
        <taxon>Eukaryota</taxon>
        <taxon>Fungi</taxon>
        <taxon>Dikarya</taxon>
        <taxon>Ascomycota</taxon>
        <taxon>Pezizomycotina</taxon>
        <taxon>Lecanoromycetes</taxon>
        <taxon>OSLEUM clade</taxon>
        <taxon>Lecanoromycetidae</taxon>
        <taxon>Lecanorales</taxon>
        <taxon>Lecanorineae</taxon>
        <taxon>Parmeliaceae</taxon>
        <taxon>Alectoria</taxon>
    </lineage>
</organism>
<dbReference type="SUPFAM" id="SSF53474">
    <property type="entry name" value="alpha/beta-Hydrolases"/>
    <property type="match status" value="1"/>
</dbReference>
<dbReference type="OrthoDB" id="5409895at2759"/>
<gene>
    <name evidence="1" type="ORF">ALECFALPRED_000591</name>
</gene>
<dbReference type="Gene3D" id="3.40.50.1820">
    <property type="entry name" value="alpha/beta hydrolase"/>
    <property type="match status" value="1"/>
</dbReference>
<keyword evidence="2" id="KW-1185">Reference proteome</keyword>
<name>A0A8H3J9V3_9LECA</name>
<dbReference type="EMBL" id="CAJPDR010001094">
    <property type="protein sequence ID" value="CAF9943540.1"/>
    <property type="molecule type" value="Genomic_DNA"/>
</dbReference>
<protein>
    <submittedName>
        <fullName evidence="1">Uncharacterized protein</fullName>
    </submittedName>
</protein>
<evidence type="ECO:0000313" key="1">
    <source>
        <dbReference type="EMBL" id="CAF9943540.1"/>
    </source>
</evidence>
<dbReference type="Proteomes" id="UP000664203">
    <property type="component" value="Unassembled WGS sequence"/>
</dbReference>
<reference evidence="1" key="1">
    <citation type="submission" date="2021-03" db="EMBL/GenBank/DDBJ databases">
        <authorList>
            <person name="Tagirdzhanova G."/>
        </authorList>
    </citation>
    <scope>NUCLEOTIDE SEQUENCE</scope>
</reference>
<dbReference type="InterPro" id="IPR029058">
    <property type="entry name" value="AB_hydrolase_fold"/>
</dbReference>
<dbReference type="AlphaFoldDB" id="A0A8H3J9V3"/>
<comment type="caution">
    <text evidence="1">The sequence shown here is derived from an EMBL/GenBank/DDBJ whole genome shotgun (WGS) entry which is preliminary data.</text>
</comment>